<feature type="non-terminal residue" evidence="2">
    <location>
        <position position="1"/>
    </location>
</feature>
<reference evidence="2 3" key="1">
    <citation type="submission" date="2018-01" db="EMBL/GenBank/DDBJ databases">
        <title>Harnessing the power of phylogenomics to disentangle the directionality and signatures of interkingdom host jumping in the parasitic fungal genus Tolypocladium.</title>
        <authorList>
            <person name="Quandt C.A."/>
            <person name="Patterson W."/>
            <person name="Spatafora J.W."/>
        </authorList>
    </citation>
    <scope>NUCLEOTIDE SEQUENCE [LARGE SCALE GENOMIC DNA]</scope>
    <source>
        <strain evidence="2 3">NRBC 100945</strain>
    </source>
</reference>
<sequence>TTTLSSLSSPIQILPPKSSPTNRTRLPRNTTRASDHGISTVIASQKLFQVTHSRCLRPQLVSVVRRSRSAARRTPTPPSVASPPTCSSRMSSARTSVRRTPAFPSGRSARSWVSAGRPSTTSSALRTRPRLLPTKSDTRTRSRLTTLRLTSPPRQPTRVALCGLSWCPLLFPCVFWAGRCCMTAGRDTCFCFFGAGNQWNWVSQQWFMISMAADRAAAGLLLCR</sequence>
<evidence type="ECO:0000313" key="3">
    <source>
        <dbReference type="Proteomes" id="UP000237481"/>
    </source>
</evidence>
<organism evidence="2 3">
    <name type="scientific">Tolypocladium paradoxum</name>
    <dbReference type="NCBI Taxonomy" id="94208"/>
    <lineage>
        <taxon>Eukaryota</taxon>
        <taxon>Fungi</taxon>
        <taxon>Dikarya</taxon>
        <taxon>Ascomycota</taxon>
        <taxon>Pezizomycotina</taxon>
        <taxon>Sordariomycetes</taxon>
        <taxon>Hypocreomycetidae</taxon>
        <taxon>Hypocreales</taxon>
        <taxon>Ophiocordycipitaceae</taxon>
        <taxon>Tolypocladium</taxon>
    </lineage>
</organism>
<evidence type="ECO:0000313" key="2">
    <source>
        <dbReference type="EMBL" id="POR39799.1"/>
    </source>
</evidence>
<feature type="region of interest" description="Disordered" evidence="1">
    <location>
        <begin position="65"/>
        <end position="137"/>
    </location>
</feature>
<dbReference type="EMBL" id="PKSG01000001">
    <property type="protein sequence ID" value="POR39799.1"/>
    <property type="molecule type" value="Genomic_DNA"/>
</dbReference>
<dbReference type="AlphaFoldDB" id="A0A2S4LBK6"/>
<evidence type="ECO:0000256" key="1">
    <source>
        <dbReference type="SAM" id="MobiDB-lite"/>
    </source>
</evidence>
<dbReference type="Proteomes" id="UP000237481">
    <property type="component" value="Unassembled WGS sequence"/>
</dbReference>
<gene>
    <name evidence="2" type="ORF">TPAR_00007</name>
</gene>
<feature type="compositionally biased region" description="Low complexity" evidence="1">
    <location>
        <begin position="1"/>
        <end position="32"/>
    </location>
</feature>
<keyword evidence="3" id="KW-1185">Reference proteome</keyword>
<protein>
    <submittedName>
        <fullName evidence="2">Uncharacterized protein</fullName>
    </submittedName>
</protein>
<accession>A0A2S4LBK6</accession>
<name>A0A2S4LBK6_9HYPO</name>
<comment type="caution">
    <text evidence="2">The sequence shown here is derived from an EMBL/GenBank/DDBJ whole genome shotgun (WGS) entry which is preliminary data.</text>
</comment>
<feature type="region of interest" description="Disordered" evidence="1">
    <location>
        <begin position="1"/>
        <end position="38"/>
    </location>
</feature>
<proteinExistence type="predicted"/>